<dbReference type="OMA" id="EVWIVTH"/>
<reference evidence="3" key="1">
    <citation type="journal article" date="2015" name="Proc. Natl. Acad. Sci. U.S.A.">
        <title>Genome sequencing of adzuki bean (Vigna angularis) provides insight into high starch and low fat accumulation and domestication.</title>
        <authorList>
            <person name="Yang K."/>
            <person name="Tian Z."/>
            <person name="Chen C."/>
            <person name="Luo L."/>
            <person name="Zhao B."/>
            <person name="Wang Z."/>
            <person name="Yu L."/>
            <person name="Li Y."/>
            <person name="Sun Y."/>
            <person name="Li W."/>
            <person name="Chen Y."/>
            <person name="Li Y."/>
            <person name="Zhang Y."/>
            <person name="Ai D."/>
            <person name="Zhao J."/>
            <person name="Shang C."/>
            <person name="Ma Y."/>
            <person name="Wu B."/>
            <person name="Wang M."/>
            <person name="Gao L."/>
            <person name="Sun D."/>
            <person name="Zhang P."/>
            <person name="Guo F."/>
            <person name="Wang W."/>
            <person name="Li Y."/>
            <person name="Wang J."/>
            <person name="Varshney R.K."/>
            <person name="Wang J."/>
            <person name="Ling H.Q."/>
            <person name="Wan P."/>
        </authorList>
    </citation>
    <scope>NUCLEOTIDE SEQUENCE</scope>
    <source>
        <strain evidence="3">cv. Jingnong 6</strain>
    </source>
</reference>
<dbReference type="Gramene" id="KOM48579">
    <property type="protein sequence ID" value="KOM48579"/>
    <property type="gene ID" value="LR48_Vigan07g228300"/>
</dbReference>
<dbReference type="PANTHER" id="PTHR33144:SF45">
    <property type="entry name" value="TRANSPOSASE TNP1_EN_SPM-LIKE DOMAIN-CONTAINING PROTEIN"/>
    <property type="match status" value="1"/>
</dbReference>
<dbReference type="PANTHER" id="PTHR33144">
    <property type="entry name" value="OS10G0409366 PROTEIN-RELATED"/>
    <property type="match status" value="1"/>
</dbReference>
<evidence type="ECO:0000313" key="2">
    <source>
        <dbReference type="EMBL" id="KOM48579.1"/>
    </source>
</evidence>
<proteinExistence type="predicted"/>
<evidence type="ECO:0000313" key="3">
    <source>
        <dbReference type="Proteomes" id="UP000053144"/>
    </source>
</evidence>
<sequence>MTYKKKETKHHTQQSASHTWGHTTNHPPAPQVQSSPSLSAPQRRTYKLKLPSTSQSTCTPTHNQSPNAFVFQSAWTLAPIQSPDAFVFHSSVQVDPSNEDVLHSPLQVGGNSHVQDEHEQDENQDTLLEVEQKRPTTHKGAWLVDVIDDQCKMTTKHLKTNDVWNSPQNERIIVHWNEEYQPIGDGGALLNRFLGSIARNFKVFPICYSTWKKIPKNYKEDIIQNTIQEKECGHKVSRGEVWIVTHKTTNGAFVNDEAREIGEKIQTYESTTSSQSKEISSLDSLAHVLGSQEHCGRVRGLGLGPCPSKVFGVHARSHIGSSSSTPSNVELQSQVSDQGSGPNNGCNEEKN</sequence>
<gene>
    <name evidence="2" type="ORF">LR48_Vigan07g228300</name>
</gene>
<organism evidence="2 3">
    <name type="scientific">Phaseolus angularis</name>
    <name type="common">Azuki bean</name>
    <name type="synonym">Vigna angularis</name>
    <dbReference type="NCBI Taxonomy" id="3914"/>
    <lineage>
        <taxon>Eukaryota</taxon>
        <taxon>Viridiplantae</taxon>
        <taxon>Streptophyta</taxon>
        <taxon>Embryophyta</taxon>
        <taxon>Tracheophyta</taxon>
        <taxon>Spermatophyta</taxon>
        <taxon>Magnoliopsida</taxon>
        <taxon>eudicotyledons</taxon>
        <taxon>Gunneridae</taxon>
        <taxon>Pentapetalae</taxon>
        <taxon>rosids</taxon>
        <taxon>fabids</taxon>
        <taxon>Fabales</taxon>
        <taxon>Fabaceae</taxon>
        <taxon>Papilionoideae</taxon>
        <taxon>50 kb inversion clade</taxon>
        <taxon>NPAAA clade</taxon>
        <taxon>indigoferoid/millettioid clade</taxon>
        <taxon>Phaseoleae</taxon>
        <taxon>Vigna</taxon>
    </lineage>
</organism>
<protein>
    <recommendedName>
        <fullName evidence="4">Transposase Tnp1/En/Spm-like domain-containing protein</fullName>
    </recommendedName>
</protein>
<evidence type="ECO:0000256" key="1">
    <source>
        <dbReference type="SAM" id="MobiDB-lite"/>
    </source>
</evidence>
<feature type="compositionally biased region" description="Basic residues" evidence="1">
    <location>
        <begin position="1"/>
        <end position="12"/>
    </location>
</feature>
<feature type="region of interest" description="Disordered" evidence="1">
    <location>
        <begin position="1"/>
        <end position="40"/>
    </location>
</feature>
<feature type="region of interest" description="Disordered" evidence="1">
    <location>
        <begin position="317"/>
        <end position="351"/>
    </location>
</feature>
<evidence type="ECO:0008006" key="4">
    <source>
        <dbReference type="Google" id="ProtNLM"/>
    </source>
</evidence>
<dbReference type="InterPro" id="IPR004252">
    <property type="entry name" value="Probable_transposase_24"/>
</dbReference>
<feature type="compositionally biased region" description="Polar residues" evidence="1">
    <location>
        <begin position="13"/>
        <end position="40"/>
    </location>
</feature>
<feature type="compositionally biased region" description="Polar residues" evidence="1">
    <location>
        <begin position="319"/>
        <end position="351"/>
    </location>
</feature>
<dbReference type="AlphaFoldDB" id="A0A0L9V1F8"/>
<dbReference type="Pfam" id="PF03004">
    <property type="entry name" value="Transposase_24"/>
    <property type="match status" value="1"/>
</dbReference>
<dbReference type="Proteomes" id="UP000053144">
    <property type="component" value="Chromosome 7"/>
</dbReference>
<dbReference type="EMBL" id="CM003377">
    <property type="protein sequence ID" value="KOM48579.1"/>
    <property type="molecule type" value="Genomic_DNA"/>
</dbReference>
<name>A0A0L9V1F8_PHAAN</name>
<accession>A0A0L9V1F8</accession>